<feature type="domain" description="Thioester reductase (TE)" evidence="6">
    <location>
        <begin position="30"/>
        <end position="296"/>
    </location>
</feature>
<keyword evidence="4" id="KW-0812">Transmembrane</keyword>
<comment type="function">
    <text evidence="4">Catalyzes the reduction of fatty acyl-CoA to fatty alcohols.</text>
</comment>
<dbReference type="EC" id="1.2.1.84" evidence="4"/>
<proteinExistence type="evidence at transcript level"/>
<dbReference type="GO" id="GO:0080019">
    <property type="term" value="F:alcohol-forming very long-chain fatty acyl-CoA reductase activity"/>
    <property type="evidence" value="ECO:0007669"/>
    <property type="project" value="InterPro"/>
</dbReference>
<organism evidence="7">
    <name type="scientific">Ostrinia palustralis</name>
    <dbReference type="NCBI Taxonomy" id="99579"/>
    <lineage>
        <taxon>Eukaryota</taxon>
        <taxon>Metazoa</taxon>
        <taxon>Ecdysozoa</taxon>
        <taxon>Arthropoda</taxon>
        <taxon>Hexapoda</taxon>
        <taxon>Insecta</taxon>
        <taxon>Pterygota</taxon>
        <taxon>Neoptera</taxon>
        <taxon>Endopterygota</taxon>
        <taxon>Lepidoptera</taxon>
        <taxon>Glossata</taxon>
        <taxon>Ditrysia</taxon>
        <taxon>Pyraloidea</taxon>
        <taxon>Crambidae</taxon>
        <taxon>Pyraustinae</taxon>
        <taxon>Ostrinia</taxon>
    </lineage>
</organism>
<dbReference type="CDD" id="cd09071">
    <property type="entry name" value="FAR_C"/>
    <property type="match status" value="1"/>
</dbReference>
<accession>M1QSS3</accession>
<dbReference type="SUPFAM" id="SSF51735">
    <property type="entry name" value="NAD(P)-binding Rossmann-fold domains"/>
    <property type="match status" value="1"/>
</dbReference>
<comment type="catalytic activity">
    <reaction evidence="4">
        <text>a long-chain fatty acyl-CoA + 2 NADPH + 2 H(+) = a long-chain primary fatty alcohol + 2 NADP(+) + CoA</text>
        <dbReference type="Rhea" id="RHEA:52716"/>
        <dbReference type="ChEBI" id="CHEBI:15378"/>
        <dbReference type="ChEBI" id="CHEBI:57287"/>
        <dbReference type="ChEBI" id="CHEBI:57783"/>
        <dbReference type="ChEBI" id="CHEBI:58349"/>
        <dbReference type="ChEBI" id="CHEBI:77396"/>
        <dbReference type="ChEBI" id="CHEBI:83139"/>
        <dbReference type="EC" id="1.2.1.84"/>
    </reaction>
</comment>
<dbReference type="AlphaFoldDB" id="M1QSS3"/>
<keyword evidence="4" id="KW-0521">NADP</keyword>
<reference evidence="7" key="2">
    <citation type="journal article" date="2013" name="Proc. Natl. Acad. Sci. U.S.A.">
        <title>Functional consequences of sequence variation in the pheromone biosynthetic gene pgFAR for Ostrinia moths.</title>
        <authorList>
            <person name="Lassance J.M."/>
            <person name="Lienard M.A."/>
            <person name="Antony B."/>
            <person name="Qian S."/>
            <person name="Fujii T."/>
            <person name="Tabata J."/>
            <person name="Ishikawa Y."/>
            <person name="Lofstedt C."/>
        </authorList>
    </citation>
    <scope>NUCLEOTIDE SEQUENCE</scope>
    <source>
        <tissue evidence="7">Pheromone gland</tissue>
    </source>
</reference>
<reference evidence="7" key="1">
    <citation type="submission" date="2012-09" db="EMBL/GenBank/DDBJ databases">
        <authorList>
            <person name="Lassance J.-M."/>
            <person name="Lienard M.A."/>
            <person name="Antony B."/>
            <person name="Qian S."/>
            <person name="Fujii T."/>
            <person name="Tabata J."/>
            <person name="Ishikawa Y."/>
            <person name="Lofstedt C."/>
        </authorList>
    </citation>
    <scope>NUCLEOTIDE SEQUENCE</scope>
    <source>
        <tissue evidence="7">Pheromone gland</tissue>
    </source>
</reference>
<dbReference type="InterPro" id="IPR026055">
    <property type="entry name" value="FAR"/>
</dbReference>
<dbReference type="Pfam" id="PF03015">
    <property type="entry name" value="Sterile"/>
    <property type="match status" value="1"/>
</dbReference>
<evidence type="ECO:0000313" key="7">
    <source>
        <dbReference type="EMBL" id="AGG19593.1"/>
    </source>
</evidence>
<dbReference type="EMBL" id="JX683320">
    <property type="protein sequence ID" value="AGG19593.1"/>
    <property type="molecule type" value="mRNA"/>
</dbReference>
<keyword evidence="3 4" id="KW-0443">Lipid metabolism</keyword>
<feature type="domain" description="Fatty acyl-CoA reductase C-terminal" evidence="5">
    <location>
        <begin position="372"/>
        <end position="458"/>
    </location>
</feature>
<evidence type="ECO:0000256" key="2">
    <source>
        <dbReference type="ARBA" id="ARBA00022516"/>
    </source>
</evidence>
<feature type="transmembrane region" description="Helical" evidence="4">
    <location>
        <begin position="363"/>
        <end position="386"/>
    </location>
</feature>
<keyword evidence="4" id="KW-1133">Transmembrane helix</keyword>
<dbReference type="GO" id="GO:0005777">
    <property type="term" value="C:peroxisome"/>
    <property type="evidence" value="ECO:0007669"/>
    <property type="project" value="TreeGrafter"/>
</dbReference>
<keyword evidence="4" id="KW-0560">Oxidoreductase</keyword>
<sequence length="464" mass="52758">MSANTIESDDQLINYNSPIVNFYSGKSVFVTGATGFLGTVLVEKLLFSCKGINNIYVLIKQSKDLTIEGRILNYLNSKAFHRVRNANPEFMKKIIPICGNLEENNLGISDSDMKTLQAEVSIVFHVAAKLLFKMSLATAVNINTKPTEQLIAICKKMRRNPIFIYVSSAYSNVNKQIIDEKLYTTGVPLKTIYDTLETENTRLIDIFLDKRPNTYIYSKALAEEVVGKEFDESAAAIVRPSIILSSIREPIPGWLTGSHGFPQLVGAACRGLLLRWHGDGTVVFDIIPVDHVANLIIAAAWETNERKLVGNKGVKVYNCCSSLRNPIDVITVMNTCLKYRKYFGTERTMSIFTPRYIMKKNYFIYKLLYFTYHTIPAAIIDAFFWLTGRTPMMLKTLNKLSNLSSVLKYFTHHQFLFLDSNVRGLLGRMEDIDRKTFNFDVTEIEWEMYLQNFVRGIASNYDSC</sequence>
<dbReference type="PANTHER" id="PTHR11011:SF45">
    <property type="entry name" value="FATTY ACYL-COA REDUCTASE CG8306-RELATED"/>
    <property type="match status" value="1"/>
</dbReference>
<dbReference type="InterPro" id="IPR036291">
    <property type="entry name" value="NAD(P)-bd_dom_sf"/>
</dbReference>
<dbReference type="Gene3D" id="3.40.50.720">
    <property type="entry name" value="NAD(P)-binding Rossmann-like Domain"/>
    <property type="match status" value="1"/>
</dbReference>
<dbReference type="Pfam" id="PF07993">
    <property type="entry name" value="NAD_binding_4"/>
    <property type="match status" value="1"/>
</dbReference>
<dbReference type="CDD" id="cd05236">
    <property type="entry name" value="FAR-N_SDR_e"/>
    <property type="match status" value="1"/>
</dbReference>
<dbReference type="GO" id="GO:0035336">
    <property type="term" value="P:long-chain fatty-acyl-CoA metabolic process"/>
    <property type="evidence" value="ECO:0007669"/>
    <property type="project" value="TreeGrafter"/>
</dbReference>
<dbReference type="PANTHER" id="PTHR11011">
    <property type="entry name" value="MALE STERILITY PROTEIN 2-RELATED"/>
    <property type="match status" value="1"/>
</dbReference>
<dbReference type="InterPro" id="IPR033640">
    <property type="entry name" value="FAR_C"/>
</dbReference>
<keyword evidence="2 4" id="KW-0444">Lipid biosynthesis</keyword>
<evidence type="ECO:0000259" key="5">
    <source>
        <dbReference type="Pfam" id="PF03015"/>
    </source>
</evidence>
<evidence type="ECO:0000256" key="3">
    <source>
        <dbReference type="ARBA" id="ARBA00023098"/>
    </source>
</evidence>
<gene>
    <name evidence="7" type="primary">pgFAR</name>
</gene>
<evidence type="ECO:0000259" key="6">
    <source>
        <dbReference type="Pfam" id="PF07993"/>
    </source>
</evidence>
<comment type="similarity">
    <text evidence="1 4">Belongs to the fatty acyl-CoA reductase family.</text>
</comment>
<dbReference type="InterPro" id="IPR013120">
    <property type="entry name" value="FAR_NAD-bd"/>
</dbReference>
<keyword evidence="4" id="KW-0472">Membrane</keyword>
<evidence type="ECO:0000256" key="1">
    <source>
        <dbReference type="ARBA" id="ARBA00005928"/>
    </source>
</evidence>
<evidence type="ECO:0000256" key="4">
    <source>
        <dbReference type="RuleBase" id="RU363097"/>
    </source>
</evidence>
<protein>
    <recommendedName>
        <fullName evidence="4">Fatty acyl-CoA reductase</fullName>
        <ecNumber evidence="4">1.2.1.84</ecNumber>
    </recommendedName>
</protein>
<dbReference type="GO" id="GO:0102965">
    <property type="term" value="F:alcohol-forming long-chain fatty acyl-CoA reductase activity"/>
    <property type="evidence" value="ECO:0007669"/>
    <property type="project" value="UniProtKB-EC"/>
</dbReference>
<name>M1QSS3_9NEOP</name>